<evidence type="ECO:0000313" key="7">
    <source>
        <dbReference type="EMBL" id="ASM77212.1"/>
    </source>
</evidence>
<dbReference type="GO" id="GO:0015920">
    <property type="term" value="P:lipopolysaccharide transport"/>
    <property type="evidence" value="ECO:0007669"/>
    <property type="project" value="TreeGrafter"/>
</dbReference>
<sequence length="178" mass="19716">MNVRAACVARRRWLRHVGSCAVGASLAGCGFRLRQPPNLVYRRIALIGFEARSPMAEALRAALPADIAVQDTPAGAEVVITVLQDRYYRTVAASTTAGQVRELQLRVLLRYRLTTPEGHMLVSDTQLEQTRNLSYSESWALAKSTEETALAREMRNDIAAQLLRVLDTTSRQSQIPPP</sequence>
<evidence type="ECO:0000256" key="1">
    <source>
        <dbReference type="ARBA" id="ARBA00022729"/>
    </source>
</evidence>
<protein>
    <recommendedName>
        <fullName evidence="6">LPS-assembly lipoprotein LptE</fullName>
    </recommendedName>
</protein>
<comment type="subcellular location">
    <subcellularLocation>
        <location evidence="6">Cell outer membrane</location>
        <topology evidence="6">Lipid-anchor</topology>
    </subcellularLocation>
</comment>
<proteinExistence type="inferred from homology"/>
<evidence type="ECO:0000256" key="6">
    <source>
        <dbReference type="HAMAP-Rule" id="MF_01186"/>
    </source>
</evidence>
<dbReference type="Gene3D" id="3.30.160.150">
    <property type="entry name" value="Lipoprotein like domain"/>
    <property type="match status" value="1"/>
</dbReference>
<keyword evidence="5 6" id="KW-0449">Lipoprotein</keyword>
<keyword evidence="1 6" id="KW-0732">Signal</keyword>
<keyword evidence="4 6" id="KW-0998">Cell outer membrane</keyword>
<evidence type="ECO:0000313" key="8">
    <source>
        <dbReference type="Proteomes" id="UP000199729"/>
    </source>
</evidence>
<name>A0A221KDW7_VITFI</name>
<dbReference type="GO" id="GO:0043165">
    <property type="term" value="P:Gram-negative-bacterium-type cell outer membrane assembly"/>
    <property type="evidence" value="ECO:0007669"/>
    <property type="project" value="UniProtKB-UniRule"/>
</dbReference>
<dbReference type="PROSITE" id="PS51257">
    <property type="entry name" value="PROKAR_LIPOPROTEIN"/>
    <property type="match status" value="1"/>
</dbReference>
<dbReference type="GO" id="GO:0009279">
    <property type="term" value="C:cell outer membrane"/>
    <property type="evidence" value="ECO:0007669"/>
    <property type="project" value="UniProtKB-SubCell"/>
</dbReference>
<reference evidence="7 8" key="1">
    <citation type="submission" date="2017-07" db="EMBL/GenBank/DDBJ databases">
        <title>Complete Genome Sequence of the cosmetic ferment Vitreoscilla filiformis (ATCC15551).</title>
        <authorList>
            <person name="Contreras S."/>
            <person name="Sagory-Zalkind P."/>
            <person name="Blanquart H."/>
            <person name="Iltis A."/>
            <person name="Morand S.C."/>
        </authorList>
    </citation>
    <scope>NUCLEOTIDE SEQUENCE [LARGE SCALE GENOMIC DNA]</scope>
    <source>
        <strain evidence="7 8">ATCC 15551</strain>
    </source>
</reference>
<dbReference type="InterPro" id="IPR007485">
    <property type="entry name" value="LPS_assembly_LptE"/>
</dbReference>
<evidence type="ECO:0000256" key="3">
    <source>
        <dbReference type="ARBA" id="ARBA00023139"/>
    </source>
</evidence>
<evidence type="ECO:0000256" key="2">
    <source>
        <dbReference type="ARBA" id="ARBA00023136"/>
    </source>
</evidence>
<dbReference type="Pfam" id="PF04390">
    <property type="entry name" value="LptE"/>
    <property type="match status" value="1"/>
</dbReference>
<evidence type="ECO:0000256" key="4">
    <source>
        <dbReference type="ARBA" id="ARBA00023237"/>
    </source>
</evidence>
<dbReference type="HAMAP" id="MF_01186">
    <property type="entry name" value="LPS_assembly_LptE"/>
    <property type="match status" value="1"/>
</dbReference>
<dbReference type="PANTHER" id="PTHR38098">
    <property type="entry name" value="LPS-ASSEMBLY LIPOPROTEIN LPTE"/>
    <property type="match status" value="1"/>
</dbReference>
<dbReference type="RefSeq" id="WP_198301660.1">
    <property type="nucleotide sequence ID" value="NZ_CP022423.1"/>
</dbReference>
<keyword evidence="2 6" id="KW-0472">Membrane</keyword>
<dbReference type="GO" id="GO:1990351">
    <property type="term" value="C:transporter complex"/>
    <property type="evidence" value="ECO:0007669"/>
    <property type="project" value="TreeGrafter"/>
</dbReference>
<evidence type="ECO:0000256" key="5">
    <source>
        <dbReference type="ARBA" id="ARBA00023288"/>
    </source>
</evidence>
<dbReference type="GO" id="GO:0001530">
    <property type="term" value="F:lipopolysaccharide binding"/>
    <property type="evidence" value="ECO:0007669"/>
    <property type="project" value="TreeGrafter"/>
</dbReference>
<dbReference type="AlphaFoldDB" id="A0A221KDW7"/>
<keyword evidence="3 6" id="KW-0564">Palmitate</keyword>
<comment type="subunit">
    <text evidence="6">Component of the lipopolysaccharide transport and assembly complex. Interacts with LptD.</text>
</comment>
<dbReference type="KEGG" id="vff:VITFI_CDS1434"/>
<dbReference type="PANTHER" id="PTHR38098:SF1">
    <property type="entry name" value="LPS-ASSEMBLY LIPOPROTEIN LPTE"/>
    <property type="match status" value="1"/>
</dbReference>
<keyword evidence="8" id="KW-1185">Reference proteome</keyword>
<comment type="similarity">
    <text evidence="6">Belongs to the LptE lipoprotein family.</text>
</comment>
<accession>A0A221KDW7</accession>
<dbReference type="Proteomes" id="UP000199729">
    <property type="component" value="Chromosome"/>
</dbReference>
<comment type="function">
    <text evidence="6">Together with LptD, is involved in the assembly of lipopolysaccharide (LPS) at the surface of the outer membrane. Required for the proper assembly of LptD. Binds LPS and may serve as the LPS recognition site at the outer membrane.</text>
</comment>
<gene>
    <name evidence="6" type="primary">lptE</name>
    <name evidence="7" type="ORF">VITFI_CDS1434</name>
</gene>
<dbReference type="EMBL" id="CP022423">
    <property type="protein sequence ID" value="ASM77212.1"/>
    <property type="molecule type" value="Genomic_DNA"/>
</dbReference>
<organism evidence="7 8">
    <name type="scientific">Vitreoscilla filiformis</name>
    <dbReference type="NCBI Taxonomy" id="63"/>
    <lineage>
        <taxon>Bacteria</taxon>
        <taxon>Pseudomonadati</taxon>
        <taxon>Pseudomonadota</taxon>
        <taxon>Betaproteobacteria</taxon>
        <taxon>Neisseriales</taxon>
        <taxon>Neisseriaceae</taxon>
        <taxon>Vitreoscilla</taxon>
    </lineage>
</organism>